<feature type="disulfide bond" evidence="12">
    <location>
        <begin position="83"/>
        <end position="88"/>
    </location>
</feature>
<name>A0AAD6R679_9ROSI</name>
<dbReference type="Proteomes" id="UP001164929">
    <property type="component" value="Chromosome 3"/>
</dbReference>
<keyword evidence="5 13" id="KW-0349">Heme</keyword>
<feature type="domain" description="Plant heme peroxidase family profile" evidence="15">
    <location>
        <begin position="72"/>
        <end position="295"/>
    </location>
</feature>
<organism evidence="17 18">
    <name type="scientific">Populus alba x Populus x berolinensis</name>
    <dbReference type="NCBI Taxonomy" id="444605"/>
    <lineage>
        <taxon>Eukaryota</taxon>
        <taxon>Viridiplantae</taxon>
        <taxon>Streptophyta</taxon>
        <taxon>Embryophyta</taxon>
        <taxon>Tracheophyta</taxon>
        <taxon>Spermatophyta</taxon>
        <taxon>Magnoliopsida</taxon>
        <taxon>eudicotyledons</taxon>
        <taxon>Gunneridae</taxon>
        <taxon>Pentapetalae</taxon>
        <taxon>rosids</taxon>
        <taxon>fabids</taxon>
        <taxon>Malpighiales</taxon>
        <taxon>Salicaceae</taxon>
        <taxon>Saliceae</taxon>
        <taxon>Populus</taxon>
    </lineage>
</organism>
<dbReference type="Gene3D" id="1.10.520.10">
    <property type="match status" value="1"/>
</dbReference>
<evidence type="ECO:0000256" key="9">
    <source>
        <dbReference type="PIRSR" id="PIRSR600823-1"/>
    </source>
</evidence>
<evidence type="ECO:0000256" key="2">
    <source>
        <dbReference type="ARBA" id="ARBA00002322"/>
    </source>
</evidence>
<feature type="binding site" evidence="10">
    <location>
        <position position="82"/>
    </location>
    <ligand>
        <name>Ca(2+)</name>
        <dbReference type="ChEBI" id="CHEBI:29108"/>
        <label>1</label>
    </ligand>
</feature>
<comment type="caution">
    <text evidence="17">The sequence shown here is derived from an EMBL/GenBank/DDBJ whole genome shotgun (WGS) entry which is preliminary data.</text>
</comment>
<evidence type="ECO:0000256" key="14">
    <source>
        <dbReference type="SAM" id="Phobius"/>
    </source>
</evidence>
<dbReference type="PROSITE" id="PS00436">
    <property type="entry name" value="PEROXIDASE_2"/>
    <property type="match status" value="1"/>
</dbReference>
<comment type="function">
    <text evidence="2">Removal of H(2)O(2), oxidation of toxic reductants, biosynthesis and degradation of lignin, suberization, auxin catabolism, response to environmental stresses such as wounding, pathogen attack and oxidative stress. These functions might be dependent on each isozyme/isoform in each plant tissue.</text>
</comment>
<keyword evidence="14" id="KW-0812">Transmembrane</keyword>
<evidence type="ECO:0000256" key="5">
    <source>
        <dbReference type="ARBA" id="ARBA00022617"/>
    </source>
</evidence>
<feature type="transmembrane region" description="Helical" evidence="14">
    <location>
        <begin position="186"/>
        <end position="204"/>
    </location>
</feature>
<keyword evidence="6 10" id="KW-0479">Metal-binding</keyword>
<protein>
    <recommendedName>
        <fullName evidence="3 13">Peroxidase</fullName>
        <ecNumber evidence="3 13">1.11.1.7</ecNumber>
    </recommendedName>
</protein>
<evidence type="ECO:0000256" key="1">
    <source>
        <dbReference type="ARBA" id="ARBA00000189"/>
    </source>
</evidence>
<evidence type="ECO:0000256" key="13">
    <source>
        <dbReference type="RuleBase" id="RU362060"/>
    </source>
</evidence>
<keyword evidence="12" id="KW-1015">Disulfide bond</keyword>
<keyword evidence="18" id="KW-1185">Reference proteome</keyword>
<keyword evidence="8 10" id="KW-0408">Iron</keyword>
<dbReference type="GO" id="GO:0042744">
    <property type="term" value="P:hydrogen peroxide catabolic process"/>
    <property type="evidence" value="ECO:0007669"/>
    <property type="project" value="UniProtKB-KW"/>
</dbReference>
<dbReference type="PANTHER" id="PTHR31235">
    <property type="entry name" value="PEROXIDASE 25-RELATED"/>
    <property type="match status" value="1"/>
</dbReference>
<dbReference type="SUPFAM" id="SSF48113">
    <property type="entry name" value="Heme-dependent peroxidases"/>
    <property type="match status" value="1"/>
</dbReference>
<dbReference type="InterPro" id="IPR002016">
    <property type="entry name" value="Haem_peroxidase"/>
</dbReference>
<accession>A0AAD6R679</accession>
<keyword evidence="14" id="KW-1133">Transmembrane helix</keyword>
<keyword evidence="10 13" id="KW-0106">Calcium</keyword>
<feature type="binding site" evidence="10">
    <location>
        <position position="91"/>
    </location>
    <ligand>
        <name>Ca(2+)</name>
        <dbReference type="ChEBI" id="CHEBI:29108"/>
        <label>1</label>
    </ligand>
</feature>
<dbReference type="GO" id="GO:0005576">
    <property type="term" value="C:extracellular region"/>
    <property type="evidence" value="ECO:0007669"/>
    <property type="project" value="UniProtKB-SubCell"/>
</dbReference>
<feature type="chain" id="PRO_5042311524" description="Peroxidase" evidence="13">
    <location>
        <begin position="30"/>
        <end position="295"/>
    </location>
</feature>
<comment type="cofactor">
    <cofactor evidence="10 13">
        <name>heme b</name>
        <dbReference type="ChEBI" id="CHEBI:60344"/>
    </cofactor>
    <text evidence="10 13">Binds 1 heme b (iron(II)-protoporphyrin IX) group per subunit.</text>
</comment>
<evidence type="ECO:0000256" key="3">
    <source>
        <dbReference type="ARBA" id="ARBA00012313"/>
    </source>
</evidence>
<dbReference type="Pfam" id="PF00141">
    <property type="entry name" value="peroxidase"/>
    <property type="match status" value="2"/>
</dbReference>
<dbReference type="EMBL" id="JAQIZT010000003">
    <property type="protein sequence ID" value="KAJ7002427.1"/>
    <property type="molecule type" value="Genomic_DNA"/>
</dbReference>
<feature type="binding site" evidence="10">
    <location>
        <position position="89"/>
    </location>
    <ligand>
        <name>Ca(2+)</name>
        <dbReference type="ChEBI" id="CHEBI:29108"/>
        <label>1</label>
    </ligand>
</feature>
<dbReference type="GO" id="GO:0006979">
    <property type="term" value="P:response to oxidative stress"/>
    <property type="evidence" value="ECO:0007669"/>
    <property type="project" value="UniProtKB-UniRule"/>
</dbReference>
<evidence type="ECO:0000256" key="4">
    <source>
        <dbReference type="ARBA" id="ARBA00022559"/>
    </source>
</evidence>
<evidence type="ECO:0000256" key="12">
    <source>
        <dbReference type="PIRSR" id="PIRSR600823-5"/>
    </source>
</evidence>
<comment type="subcellular location">
    <subcellularLocation>
        <location evidence="13">Secreted</location>
    </subcellularLocation>
</comment>
<reference evidence="17" key="1">
    <citation type="journal article" date="2023" name="Mol. Ecol. Resour.">
        <title>Chromosome-level genome assembly of a triploid poplar Populus alba 'Berolinensis'.</title>
        <authorList>
            <person name="Chen S."/>
            <person name="Yu Y."/>
            <person name="Wang X."/>
            <person name="Wang S."/>
            <person name="Zhang T."/>
            <person name="Zhou Y."/>
            <person name="He R."/>
            <person name="Meng N."/>
            <person name="Wang Y."/>
            <person name="Liu W."/>
            <person name="Liu Z."/>
            <person name="Liu J."/>
            <person name="Guo Q."/>
            <person name="Huang H."/>
            <person name="Sederoff R.R."/>
            <person name="Wang G."/>
            <person name="Qu G."/>
            <person name="Chen S."/>
        </authorList>
    </citation>
    <scope>NUCLEOTIDE SEQUENCE</scope>
    <source>
        <strain evidence="17">SC-2020</strain>
    </source>
</reference>
<comment type="catalytic activity">
    <reaction evidence="1 13">
        <text>2 a phenolic donor + H2O2 = 2 a phenolic radical donor + 2 H2O</text>
        <dbReference type="Rhea" id="RHEA:56136"/>
        <dbReference type="ChEBI" id="CHEBI:15377"/>
        <dbReference type="ChEBI" id="CHEBI:16240"/>
        <dbReference type="ChEBI" id="CHEBI:139520"/>
        <dbReference type="ChEBI" id="CHEBI:139521"/>
        <dbReference type="EC" id="1.11.1.7"/>
    </reaction>
</comment>
<dbReference type="PRINTS" id="PR00461">
    <property type="entry name" value="PLPEROXIDASE"/>
</dbReference>
<evidence type="ECO:0000313" key="17">
    <source>
        <dbReference type="EMBL" id="KAJ7002427.1"/>
    </source>
</evidence>
<dbReference type="Gene3D" id="1.10.420.10">
    <property type="entry name" value="Peroxidase, domain 2"/>
    <property type="match status" value="1"/>
</dbReference>
<keyword evidence="7 13" id="KW-0560">Oxidoreductase</keyword>
<keyword evidence="14" id="KW-0472">Membrane</keyword>
<dbReference type="InterPro" id="IPR019794">
    <property type="entry name" value="Peroxidases_AS"/>
</dbReference>
<proteinExistence type="inferred from homology"/>
<dbReference type="GO" id="GO:0020037">
    <property type="term" value="F:heme binding"/>
    <property type="evidence" value="ECO:0007669"/>
    <property type="project" value="UniProtKB-UniRule"/>
</dbReference>
<keyword evidence="13" id="KW-0376">Hydrogen peroxide</keyword>
<dbReference type="GO" id="GO:0046872">
    <property type="term" value="F:metal ion binding"/>
    <property type="evidence" value="ECO:0007669"/>
    <property type="project" value="UniProtKB-UniRule"/>
</dbReference>
<feature type="signal peptide" evidence="13">
    <location>
        <begin position="1"/>
        <end position="29"/>
    </location>
</feature>
<comment type="similarity">
    <text evidence="13">Belongs to the peroxidase family. Classical plant (class III) peroxidase subfamily.</text>
</comment>
<evidence type="ECO:0000313" key="16">
    <source>
        <dbReference type="EMBL" id="KAJ7002405.1"/>
    </source>
</evidence>
<dbReference type="EC" id="1.11.1.7" evidence="3 13"/>
<gene>
    <name evidence="16" type="ORF">NC653_007769</name>
    <name evidence="17" type="ORF">NC653_007790</name>
</gene>
<dbReference type="GO" id="GO:0140825">
    <property type="term" value="F:lactoperoxidase activity"/>
    <property type="evidence" value="ECO:0007669"/>
    <property type="project" value="UniProtKB-EC"/>
</dbReference>
<feature type="binding site" evidence="10">
    <location>
        <position position="87"/>
    </location>
    <ligand>
        <name>Ca(2+)</name>
        <dbReference type="ChEBI" id="CHEBI:29108"/>
        <label>1</label>
    </ligand>
</feature>
<evidence type="ECO:0000256" key="6">
    <source>
        <dbReference type="ARBA" id="ARBA00022723"/>
    </source>
</evidence>
<feature type="binding site" evidence="10">
    <location>
        <position position="103"/>
    </location>
    <ligand>
        <name>Ca(2+)</name>
        <dbReference type="ChEBI" id="CHEBI:29108"/>
        <label>1</label>
    </ligand>
</feature>
<keyword evidence="4 13" id="KW-0575">Peroxidase</keyword>
<evidence type="ECO:0000259" key="15">
    <source>
        <dbReference type="PROSITE" id="PS50873"/>
    </source>
</evidence>
<feature type="active site" description="Proton acceptor" evidence="9">
    <location>
        <position position="81"/>
    </location>
</feature>
<evidence type="ECO:0000256" key="10">
    <source>
        <dbReference type="PIRSR" id="PIRSR600823-3"/>
    </source>
</evidence>
<feature type="site" description="Transition state stabilizer" evidence="11">
    <location>
        <position position="77"/>
    </location>
</feature>
<feature type="disulfide bond" evidence="12">
    <location>
        <begin position="234"/>
        <end position="266"/>
    </location>
</feature>
<dbReference type="EMBL" id="JAQIZT010000003">
    <property type="protein sequence ID" value="KAJ7002405.1"/>
    <property type="molecule type" value="Genomic_DNA"/>
</dbReference>
<dbReference type="PROSITE" id="PS50873">
    <property type="entry name" value="PEROXIDASE_4"/>
    <property type="match status" value="1"/>
</dbReference>
<dbReference type="AlphaFoldDB" id="A0AAD6R679"/>
<dbReference type="PRINTS" id="PR00458">
    <property type="entry name" value="PEROXIDASE"/>
</dbReference>
<sequence>MMTSIFGIGNMRKLSFLVFIICILISVKNQNAEIKKNSWPYSSWDSFPSIFFSPLSFMEEEEELNKVSTRGAPALLRLKFHDCFIEGCDASVLLDAAIGIDSEKDSPPNQNLKGFDIIDKIKSEIEKVCPGVVSCAGIVASAAREGTLSFRDVATHQLPSPNADLSETLAFSPLGVSMKEKLSVSWYQYLLYSLVIAISGILAAKIQVTAQNLKACSCILALLAGGHSIGVIHCKFFQNRLYNFSWTNKPDPSLDTGFLNLLRSRCNNNNSSKEASPSPSLSFKAGAIICTVDFL</sequence>
<keyword evidence="13" id="KW-0964">Secreted</keyword>
<comment type="cofactor">
    <cofactor evidence="10 13">
        <name>Ca(2+)</name>
        <dbReference type="ChEBI" id="CHEBI:29108"/>
    </cofactor>
    <text evidence="10 13">Binds 2 calcium ions per subunit.</text>
</comment>
<evidence type="ECO:0000256" key="11">
    <source>
        <dbReference type="PIRSR" id="PIRSR600823-4"/>
    </source>
</evidence>
<evidence type="ECO:0000313" key="18">
    <source>
        <dbReference type="Proteomes" id="UP001164929"/>
    </source>
</evidence>
<evidence type="ECO:0000256" key="7">
    <source>
        <dbReference type="ARBA" id="ARBA00023002"/>
    </source>
</evidence>
<dbReference type="InterPro" id="IPR000823">
    <property type="entry name" value="Peroxidase_pln"/>
</dbReference>
<dbReference type="InterPro" id="IPR010255">
    <property type="entry name" value="Haem_peroxidase_sf"/>
</dbReference>
<keyword evidence="13" id="KW-0732">Signal</keyword>
<evidence type="ECO:0000256" key="8">
    <source>
        <dbReference type="ARBA" id="ARBA00023004"/>
    </source>
</evidence>
<feature type="binding site" description="axial binding residue" evidence="10">
    <location>
        <position position="227"/>
    </location>
    <ligand>
        <name>heme b</name>
        <dbReference type="ChEBI" id="CHEBI:60344"/>
    </ligand>
    <ligandPart>
        <name>Fe</name>
        <dbReference type="ChEBI" id="CHEBI:18248"/>
    </ligandPart>
</feature>